<sequence>MVSPHDLIDVPGEGQFEVIGYPEDYSHSPWPFPPDYPILYEVGVHSYSSTTTDDYGRDVAVYNPAKSDPGTPLAVYGWANPTNTEPKVAGHDRVVVEFEVYVPPFYVVNLRRVEG</sequence>
<gene>
    <name evidence="1" type="ORF">A5726_24875</name>
</gene>
<proteinExistence type="predicted"/>
<reference evidence="1 2" key="1">
    <citation type="submission" date="2016-06" db="EMBL/GenBank/DDBJ databases">
        <authorList>
            <person name="Kjaerup R.B."/>
            <person name="Dalgaard T.S."/>
            <person name="Juul-Madsen H.R."/>
        </authorList>
    </citation>
    <scope>NUCLEOTIDE SEQUENCE [LARGE SCALE GENOMIC DNA]</scope>
    <source>
        <strain evidence="1 2">ACS1953</strain>
    </source>
</reference>
<accession>A0A1A1X5G7</accession>
<dbReference type="AlphaFoldDB" id="A0A1A1X5G7"/>
<organism evidence="1 2">
    <name type="scientific">Mycolicibacterium conceptionense</name>
    <dbReference type="NCBI Taxonomy" id="451644"/>
    <lineage>
        <taxon>Bacteria</taxon>
        <taxon>Bacillati</taxon>
        <taxon>Actinomycetota</taxon>
        <taxon>Actinomycetes</taxon>
        <taxon>Mycobacteriales</taxon>
        <taxon>Mycobacteriaceae</taxon>
        <taxon>Mycolicibacterium</taxon>
    </lineage>
</organism>
<protein>
    <submittedName>
        <fullName evidence="1">Uncharacterized protein</fullName>
    </submittedName>
</protein>
<name>A0A1A1X5G7_9MYCO</name>
<dbReference type="EMBL" id="LZHX01000087">
    <property type="protein sequence ID" value="OBF14398.1"/>
    <property type="molecule type" value="Genomic_DNA"/>
</dbReference>
<evidence type="ECO:0000313" key="1">
    <source>
        <dbReference type="EMBL" id="OBF14398.1"/>
    </source>
</evidence>
<evidence type="ECO:0000313" key="2">
    <source>
        <dbReference type="Proteomes" id="UP000093779"/>
    </source>
</evidence>
<dbReference type="Proteomes" id="UP000093779">
    <property type="component" value="Unassembled WGS sequence"/>
</dbReference>
<comment type="caution">
    <text evidence="1">The sequence shown here is derived from an EMBL/GenBank/DDBJ whole genome shotgun (WGS) entry which is preliminary data.</text>
</comment>